<dbReference type="GO" id="GO:0004519">
    <property type="term" value="F:endonuclease activity"/>
    <property type="evidence" value="ECO:0007669"/>
    <property type="project" value="UniProtKB-KW"/>
</dbReference>
<reference evidence="1 3" key="1">
    <citation type="submission" date="2018-06" db="EMBL/GenBank/DDBJ databases">
        <title>Genomic Encyclopedia of Archaeal and Bacterial Type Strains, Phase II (KMG-II): from individual species to whole genera.</title>
        <authorList>
            <person name="Goeker M."/>
        </authorList>
    </citation>
    <scope>NUCLEOTIDE SEQUENCE [LARGE SCALE GENOMIC DNA]</scope>
    <source>
        <strain evidence="1 3">DSM 18710</strain>
    </source>
</reference>
<evidence type="ECO:0000313" key="3">
    <source>
        <dbReference type="Proteomes" id="UP000249852"/>
    </source>
</evidence>
<keyword evidence="2" id="KW-0540">Nuclease</keyword>
<sequence>MTLQVEHPKWILYRHTSDFTLLCEVAQILKSYSKTNITKAEKERLNLRLRELGLYNERNPQLPLDAINHKINQLSYYMFGYQAKIDGVDRFMFSPLGNLLLKNLNDKEKLAKIFLTMLWAMQYRHPHGGTDKEFQLYPFRLIYKLLSDARLENKLYAFEVAYSVVFIKNVTVDIYENLVNQLLGLRKLSNNDLAVKFQEDRHAYVNSAYEWDYYVSKLFQSAGVLEKRNGELICKLQHGNTATFRKVTRNVVSIPKNLVSLVNELEQQYSYLDKPLFLNDTERLQIDIIKEIYSFYPDILLSAIGESKEMSKLLELPKLIEQYSNNPENETAYLFENILVEGFNMFYNVEAKGIGGAGHTDIECLYLTKKKKFAVEAKSTANKLLGISIGRLREHRKEIGGEYTIVVTPRYVPATKRDIIGTPIVIILASTFAEYLYNCIDHNVREIDYEDFDNIIVNNLGKDISRSISTLTISKFAVRRREQ</sequence>
<proteinExistence type="predicted"/>
<gene>
    <name evidence="1" type="ORF">BC673_10723</name>
    <name evidence="2" type="ORF">NCTC13043_00115</name>
</gene>
<keyword evidence="3" id="KW-1185">Reference proteome</keyword>
<evidence type="ECO:0000313" key="4">
    <source>
        <dbReference type="Proteomes" id="UP000254235"/>
    </source>
</evidence>
<name>A0A379EY80_9BACT</name>
<organism evidence="2 4">
    <name type="scientific">Prevotella pallens</name>
    <dbReference type="NCBI Taxonomy" id="60133"/>
    <lineage>
        <taxon>Bacteria</taxon>
        <taxon>Pseudomonadati</taxon>
        <taxon>Bacteroidota</taxon>
        <taxon>Bacteroidia</taxon>
        <taxon>Bacteroidales</taxon>
        <taxon>Prevotellaceae</taxon>
        <taxon>Prevotella</taxon>
    </lineage>
</organism>
<keyword evidence="2" id="KW-0255">Endonuclease</keyword>
<dbReference type="AlphaFoldDB" id="A0A379EY80"/>
<protein>
    <submittedName>
        <fullName evidence="2">AlwI restriction endonuclease</fullName>
    </submittedName>
    <submittedName>
        <fullName evidence="1">Type II restriction enzyme</fullName>
    </submittedName>
</protein>
<accession>A0A379EY80</accession>
<evidence type="ECO:0000313" key="2">
    <source>
        <dbReference type="EMBL" id="SUC11272.1"/>
    </source>
</evidence>
<evidence type="ECO:0000313" key="1">
    <source>
        <dbReference type="EMBL" id="RAS46057.1"/>
    </source>
</evidence>
<keyword evidence="2" id="KW-0378">Hydrolase</keyword>
<dbReference type="GeneID" id="78569864"/>
<dbReference type="RefSeq" id="WP_006043955.1">
    <property type="nucleotide sequence ID" value="NZ_CAUTFH010000019.1"/>
</dbReference>
<dbReference type="Proteomes" id="UP000254235">
    <property type="component" value="Unassembled WGS sequence"/>
</dbReference>
<dbReference type="Proteomes" id="UP000249852">
    <property type="component" value="Unassembled WGS sequence"/>
</dbReference>
<dbReference type="OrthoDB" id="1266499at2"/>
<dbReference type="EMBL" id="UGTP01000001">
    <property type="protein sequence ID" value="SUC11272.1"/>
    <property type="molecule type" value="Genomic_DNA"/>
</dbReference>
<reference evidence="2 4" key="2">
    <citation type="submission" date="2018-06" db="EMBL/GenBank/DDBJ databases">
        <authorList>
            <consortium name="Pathogen Informatics"/>
            <person name="Doyle S."/>
        </authorList>
    </citation>
    <scope>NUCLEOTIDE SEQUENCE [LARGE SCALE GENOMIC DNA]</scope>
    <source>
        <strain evidence="2 4">NCTC13043</strain>
    </source>
</reference>
<dbReference type="EMBL" id="QLTQ01000007">
    <property type="protein sequence ID" value="RAS46057.1"/>
    <property type="molecule type" value="Genomic_DNA"/>
</dbReference>
<dbReference type="REBASE" id="408977">
    <property type="entry name" value="Ppa13043IP"/>
</dbReference>